<evidence type="ECO:0000259" key="4">
    <source>
        <dbReference type="PROSITE" id="PS50932"/>
    </source>
</evidence>
<name>A0A6L9XUJ1_9MICO</name>
<dbReference type="RefSeq" id="WP_163288155.1">
    <property type="nucleotide sequence ID" value="NZ_JAAGWY010000001.1"/>
</dbReference>
<dbReference type="SUPFAM" id="SSF53822">
    <property type="entry name" value="Periplasmic binding protein-like I"/>
    <property type="match status" value="1"/>
</dbReference>
<evidence type="ECO:0000256" key="1">
    <source>
        <dbReference type="ARBA" id="ARBA00023015"/>
    </source>
</evidence>
<sequence length="336" mass="35599">MSRRATIADVARLAGVHPGTVSRALNSRTEGQVNPETIRRVRAAARQLGYTPNSIARGLRTSSSMTIGVIVPDLTNPIFPPIVRGIESYLTPRGYSALVVNTDGSDETERLVFQSLIQRQVDGLIFATGHQGHSTATEAFELDVKAVMVNRESGSVPYPAAVGDDAQGIRASLAHLAQLGHQRIVHLAGPTGFSTSQVRREAFVAGCAALGLDGTVVETAAYTVDAGQRSMERVISGGELPTAVVAGNDLLALGVYHALRGNALRCPEDVSVVGFNDMPFAGDFEPAMTTVRVPHFDLGVEAARLLCEEIETSVITAIKVVLPVELVIRASTGPVR</sequence>
<dbReference type="GO" id="GO:0000976">
    <property type="term" value="F:transcription cis-regulatory region binding"/>
    <property type="evidence" value="ECO:0007669"/>
    <property type="project" value="TreeGrafter"/>
</dbReference>
<dbReference type="CDD" id="cd01392">
    <property type="entry name" value="HTH_LacI"/>
    <property type="match status" value="1"/>
</dbReference>
<keyword evidence="2" id="KW-0238">DNA-binding</keyword>
<dbReference type="InterPro" id="IPR010982">
    <property type="entry name" value="Lambda_DNA-bd_dom_sf"/>
</dbReference>
<comment type="caution">
    <text evidence="5">The sequence shown here is derived from an EMBL/GenBank/DDBJ whole genome shotgun (WGS) entry which is preliminary data.</text>
</comment>
<keyword evidence="1" id="KW-0805">Transcription regulation</keyword>
<dbReference type="Pfam" id="PF13377">
    <property type="entry name" value="Peripla_BP_3"/>
    <property type="match status" value="1"/>
</dbReference>
<proteinExistence type="predicted"/>
<keyword evidence="3" id="KW-0804">Transcription</keyword>
<reference evidence="5 6" key="1">
    <citation type="journal article" date="2014" name="J. Microbiol.">
        <title>Diaminobutyricibacter tongyongensis gen. nov., sp. nov. and Homoserinibacter gongjuensis gen. nov., sp. nov. belong to the family Microbacteriaceae.</title>
        <authorList>
            <person name="Kim S.J."/>
            <person name="Ahn J.H."/>
            <person name="Weon H.Y."/>
            <person name="Hamada M."/>
            <person name="Suzuki K."/>
            <person name="Kwon S.W."/>
        </authorList>
    </citation>
    <scope>NUCLEOTIDE SEQUENCE [LARGE SCALE GENOMIC DNA]</scope>
    <source>
        <strain evidence="5 6">NBRC 108724</strain>
    </source>
</reference>
<evidence type="ECO:0000256" key="3">
    <source>
        <dbReference type="ARBA" id="ARBA00023163"/>
    </source>
</evidence>
<dbReference type="PANTHER" id="PTHR30146">
    <property type="entry name" value="LACI-RELATED TRANSCRIPTIONAL REPRESSOR"/>
    <property type="match status" value="1"/>
</dbReference>
<protein>
    <submittedName>
        <fullName evidence="5">LacI family transcriptional regulator</fullName>
    </submittedName>
</protein>
<dbReference type="SUPFAM" id="SSF47413">
    <property type="entry name" value="lambda repressor-like DNA-binding domains"/>
    <property type="match status" value="1"/>
</dbReference>
<gene>
    <name evidence="5" type="ORF">G3T36_04220</name>
</gene>
<keyword evidence="6" id="KW-1185">Reference proteome</keyword>
<dbReference type="GO" id="GO:0003700">
    <property type="term" value="F:DNA-binding transcription factor activity"/>
    <property type="evidence" value="ECO:0007669"/>
    <property type="project" value="TreeGrafter"/>
</dbReference>
<feature type="domain" description="HTH lacI-type" evidence="4">
    <location>
        <begin position="5"/>
        <end position="61"/>
    </location>
</feature>
<evidence type="ECO:0000313" key="5">
    <source>
        <dbReference type="EMBL" id="NEN05071.1"/>
    </source>
</evidence>
<dbReference type="CDD" id="cd06267">
    <property type="entry name" value="PBP1_LacI_sugar_binding-like"/>
    <property type="match status" value="1"/>
</dbReference>
<dbReference type="Gene3D" id="1.10.260.40">
    <property type="entry name" value="lambda repressor-like DNA-binding domains"/>
    <property type="match status" value="1"/>
</dbReference>
<dbReference type="InterPro" id="IPR028082">
    <property type="entry name" value="Peripla_BP_I"/>
</dbReference>
<evidence type="ECO:0000256" key="2">
    <source>
        <dbReference type="ARBA" id="ARBA00023125"/>
    </source>
</evidence>
<dbReference type="Pfam" id="PF00356">
    <property type="entry name" value="LacI"/>
    <property type="match status" value="1"/>
</dbReference>
<dbReference type="InterPro" id="IPR046335">
    <property type="entry name" value="LacI/GalR-like_sensor"/>
</dbReference>
<dbReference type="Gene3D" id="3.40.50.2300">
    <property type="match status" value="2"/>
</dbReference>
<accession>A0A6L9XUJ1</accession>
<dbReference type="EMBL" id="JAAGWY010000001">
    <property type="protein sequence ID" value="NEN05071.1"/>
    <property type="molecule type" value="Genomic_DNA"/>
</dbReference>
<dbReference type="PANTHER" id="PTHR30146:SF138">
    <property type="entry name" value="TRANSCRIPTIONAL REGULATORY PROTEIN"/>
    <property type="match status" value="1"/>
</dbReference>
<dbReference type="Proteomes" id="UP000474967">
    <property type="component" value="Unassembled WGS sequence"/>
</dbReference>
<organism evidence="5 6">
    <name type="scientific">Leifsonia tongyongensis</name>
    <dbReference type="NCBI Taxonomy" id="1268043"/>
    <lineage>
        <taxon>Bacteria</taxon>
        <taxon>Bacillati</taxon>
        <taxon>Actinomycetota</taxon>
        <taxon>Actinomycetes</taxon>
        <taxon>Micrococcales</taxon>
        <taxon>Microbacteriaceae</taxon>
        <taxon>Leifsonia</taxon>
    </lineage>
</organism>
<dbReference type="SMART" id="SM00354">
    <property type="entry name" value="HTH_LACI"/>
    <property type="match status" value="1"/>
</dbReference>
<dbReference type="AlphaFoldDB" id="A0A6L9XUJ1"/>
<evidence type="ECO:0000313" key="6">
    <source>
        <dbReference type="Proteomes" id="UP000474967"/>
    </source>
</evidence>
<dbReference type="InterPro" id="IPR000843">
    <property type="entry name" value="HTH_LacI"/>
</dbReference>
<dbReference type="PROSITE" id="PS50932">
    <property type="entry name" value="HTH_LACI_2"/>
    <property type="match status" value="1"/>
</dbReference>